<keyword evidence="1" id="KW-0812">Transmembrane</keyword>
<name>A0A6J4Q0T5_9BACT</name>
<proteinExistence type="predicted"/>
<keyword evidence="1" id="KW-1133">Transmembrane helix</keyword>
<protein>
    <submittedName>
        <fullName evidence="2">Uncharacterized protein</fullName>
    </submittedName>
</protein>
<organism evidence="2">
    <name type="scientific">uncultured Phycisphaerae bacterium</name>
    <dbReference type="NCBI Taxonomy" id="904963"/>
    <lineage>
        <taxon>Bacteria</taxon>
        <taxon>Pseudomonadati</taxon>
        <taxon>Planctomycetota</taxon>
        <taxon>Phycisphaerae</taxon>
        <taxon>environmental samples</taxon>
    </lineage>
</organism>
<feature type="non-terminal residue" evidence="2">
    <location>
        <position position="330"/>
    </location>
</feature>
<reference evidence="2" key="1">
    <citation type="submission" date="2020-02" db="EMBL/GenBank/DDBJ databases">
        <authorList>
            <person name="Meier V. D."/>
        </authorList>
    </citation>
    <scope>NUCLEOTIDE SEQUENCE</scope>
    <source>
        <strain evidence="2">AVDCRST_MAG64</strain>
    </source>
</reference>
<evidence type="ECO:0000256" key="1">
    <source>
        <dbReference type="SAM" id="Phobius"/>
    </source>
</evidence>
<dbReference type="EMBL" id="CADCUQ010000787">
    <property type="protein sequence ID" value="CAA9430044.1"/>
    <property type="molecule type" value="Genomic_DNA"/>
</dbReference>
<dbReference type="AlphaFoldDB" id="A0A6J4Q0T5"/>
<gene>
    <name evidence="2" type="ORF">AVDCRST_MAG64-3417</name>
</gene>
<accession>A0A6J4Q0T5</accession>
<keyword evidence="1" id="KW-0472">Membrane</keyword>
<feature type="transmembrane region" description="Helical" evidence="1">
    <location>
        <begin position="56"/>
        <end position="76"/>
    </location>
</feature>
<evidence type="ECO:0000313" key="2">
    <source>
        <dbReference type="EMBL" id="CAA9430044.1"/>
    </source>
</evidence>
<sequence>MSNEIQLSSLGGGLPAQPGMPGTGGGLGGYYGAGPAAPATDENPLRKLHKLLRGRYLLAFVLGLLGAAGGAAAGYLSQKPVLKAEGMIEIRPVIINTNDDKVMVMFSSYIQSQIGKLMSDTLVKQAMRDPRWQKVRPGPVNDAAVGAFLEKLSVTLPPKSSTLILVSYSENAPDADLVAPAAVTSLIDAYKADYDKTDPLKIDARIAALKAQEREVNGVIEGKRQLIQNQAKVTDGDPTQVQYYVAELVDKEKVLSQIRESVGASEQAMKTVGFRKPTPEDWARVDTTMAGKVKLRDDLQLIVGSLIAQLGGTNHPSVLTRQKELEPLNA</sequence>